<dbReference type="Proteomes" id="UP000004348">
    <property type="component" value="Chromosome"/>
</dbReference>
<dbReference type="InterPro" id="IPR006016">
    <property type="entry name" value="UspA"/>
</dbReference>
<feature type="domain" description="UspA" evidence="2">
    <location>
        <begin position="4"/>
        <end position="141"/>
    </location>
</feature>
<dbReference type="Gene3D" id="3.40.50.620">
    <property type="entry name" value="HUPs"/>
    <property type="match status" value="1"/>
</dbReference>
<protein>
    <submittedName>
        <fullName evidence="3">Universal stress protein UspA and related nucleotide-binding protein</fullName>
    </submittedName>
</protein>
<dbReference type="InterPro" id="IPR014729">
    <property type="entry name" value="Rossmann-like_a/b/a_fold"/>
</dbReference>
<name>F3KL32_9ARCH</name>
<gene>
    <name evidence="3" type="ORF">Nlim_1164</name>
</gene>
<comment type="similarity">
    <text evidence="1">Belongs to the universal stress protein A family.</text>
</comment>
<dbReference type="PANTHER" id="PTHR46268">
    <property type="entry name" value="STRESS RESPONSE PROTEIN NHAX"/>
    <property type="match status" value="1"/>
</dbReference>
<dbReference type="SUPFAM" id="SSF52402">
    <property type="entry name" value="Adenine nucleotide alpha hydrolases-like"/>
    <property type="match status" value="1"/>
</dbReference>
<organism evidence="3">
    <name type="scientific">Candidatus Nitrosarchaeum limnium SFB1</name>
    <dbReference type="NCBI Taxonomy" id="886738"/>
    <lineage>
        <taxon>Archaea</taxon>
        <taxon>Nitrososphaerota</taxon>
        <taxon>Nitrososphaeria</taxon>
        <taxon>Nitrosopumilales</taxon>
        <taxon>Nitrosopumilaceae</taxon>
        <taxon>Nitrosarchaeum</taxon>
    </lineage>
</organism>
<dbReference type="InterPro" id="IPR006015">
    <property type="entry name" value="Universal_stress_UspA"/>
</dbReference>
<dbReference type="PRINTS" id="PR01438">
    <property type="entry name" value="UNVRSLSTRESS"/>
</dbReference>
<dbReference type="STRING" id="886738.Nlim_1164"/>
<proteinExistence type="inferred from homology"/>
<evidence type="ECO:0000256" key="1">
    <source>
        <dbReference type="ARBA" id="ARBA00008791"/>
    </source>
</evidence>
<dbReference type="Pfam" id="PF00582">
    <property type="entry name" value="Usp"/>
    <property type="match status" value="1"/>
</dbReference>
<dbReference type="PANTHER" id="PTHR46268:SF25">
    <property type="entry name" value="USPA DOMAIN PROTEIN"/>
    <property type="match status" value="1"/>
</dbReference>
<dbReference type="EMBL" id="AEGP01000043">
    <property type="protein sequence ID" value="EGG41931.1"/>
    <property type="molecule type" value="Genomic_DNA"/>
</dbReference>
<comment type="caution">
    <text evidence="3">The sequence shown here is derived from an EMBL/GenBank/DDBJ whole genome shotgun (WGS) entry which is preliminary data.</text>
</comment>
<sequence>MKKIKNILVPLDGSKSSLKGLRLASTIAKSSNAKITGINVVRYSLGFHFPVSSEIKKKNTKEAESIILEAKKSVMKDKVIFIGKILKGENIGKTIFDFLKTKKFDLVVIGSRGPNPGAEVFLGSVANYLLHKSKIPITIVK</sequence>
<reference evidence="3" key="1">
    <citation type="journal article" date="2011" name="PLoS ONE">
        <title>Genome of a low-salinity ammonia-oxidizing archaeon determined by single-cell and metagenomic analysis.</title>
        <authorList>
            <person name="Blainey P.C."/>
            <person name="Mosier A.C."/>
            <person name="Potanina A."/>
            <person name="Francis C.A."/>
            <person name="Quake S.R."/>
        </authorList>
    </citation>
    <scope>NUCLEOTIDE SEQUENCE [LARGE SCALE GENOMIC DNA]</scope>
    <source>
        <strain evidence="3">SFB1</strain>
    </source>
</reference>
<accession>F3KL32</accession>
<dbReference type="AlphaFoldDB" id="F3KL32"/>
<evidence type="ECO:0000259" key="2">
    <source>
        <dbReference type="Pfam" id="PF00582"/>
    </source>
</evidence>
<dbReference type="CDD" id="cd00293">
    <property type="entry name" value="USP-like"/>
    <property type="match status" value="1"/>
</dbReference>
<dbReference type="HOGENOM" id="CLU_049301_16_2_2"/>
<evidence type="ECO:0000313" key="3">
    <source>
        <dbReference type="EMBL" id="EGG41931.1"/>
    </source>
</evidence>